<accession>A0ACD5AD88</accession>
<evidence type="ECO:0000313" key="2">
    <source>
        <dbReference type="Proteomes" id="UP001432251"/>
    </source>
</evidence>
<dbReference type="EMBL" id="CP146022">
    <property type="protein sequence ID" value="WWQ65195.1"/>
    <property type="molecule type" value="Genomic_DNA"/>
</dbReference>
<reference evidence="1" key="1">
    <citation type="journal article" date="2025" name="Int. J. Syst. Evol. Microbiol.">
        <title>Streptomyces citrinus sp. nov., with yellow diffusible pigment.</title>
        <authorList>
            <person name="He Y."/>
            <person name="Yang E."/>
            <person name="Xu J."/>
            <person name="Sun Y."/>
            <person name="Sun L."/>
        </authorList>
    </citation>
    <scope>NUCLEOTIDE SEQUENCE</scope>
    <source>
        <strain evidence="1">Q6</strain>
    </source>
</reference>
<dbReference type="EC" id="2.5.1.-" evidence="1"/>
<gene>
    <name evidence="1" type="ORF">V2W30_18885</name>
</gene>
<organism evidence="1 2">
    <name type="scientific">Streptomyces citrinus</name>
    <dbReference type="NCBI Taxonomy" id="3118173"/>
    <lineage>
        <taxon>Bacteria</taxon>
        <taxon>Bacillati</taxon>
        <taxon>Actinomycetota</taxon>
        <taxon>Actinomycetes</taxon>
        <taxon>Kitasatosporales</taxon>
        <taxon>Streptomycetaceae</taxon>
        <taxon>Streptomyces</taxon>
    </lineage>
</organism>
<evidence type="ECO:0000313" key="1">
    <source>
        <dbReference type="EMBL" id="WWQ65195.1"/>
    </source>
</evidence>
<sequence length="343" mass="36081">MLGKLQPTAAPAAVGNTPVLAIDGYWAKLEGFNFGGIKDRAALYMVERARERGELRPGGAVVESTSGTLGLGLALAGVHYGHPVHVVTDPGLEPLVERMLAAHGARVHVVAAPHPVGGWQQARVERVAELMAELPGSWCPNQYHNPDNPAAYTGLAAELAEQVGEFDVLVCAVGTGGHSAGIARALRGRYRMPDLELVGVDSVASTIFGLPAGPRLMRGLGSSIHPSNVDHAAFDEVHWVGPAEAVRSARELAGRQFATGGWSVGAVALVAGWLARTRAAGTRIVAVFPDGPQRYFDTVFSDEYCARHGLLGAAVPHAPREVAGPEPGITGWSYTARRRAGVR</sequence>
<proteinExistence type="predicted"/>
<keyword evidence="1" id="KW-0808">Transferase</keyword>
<keyword evidence="2" id="KW-1185">Reference proteome</keyword>
<protein>
    <submittedName>
        <fullName evidence="1">Cysteine synthase family protein</fullName>
        <ecNumber evidence="1">2.5.1.-</ecNumber>
    </submittedName>
</protein>
<name>A0ACD5AD88_9ACTN</name>
<dbReference type="Proteomes" id="UP001432251">
    <property type="component" value="Chromosome"/>
</dbReference>